<dbReference type="OrthoDB" id="582337at2"/>
<dbReference type="Pfam" id="PF02656">
    <property type="entry name" value="DUF202"/>
    <property type="match status" value="1"/>
</dbReference>
<dbReference type="InterPro" id="IPR052053">
    <property type="entry name" value="IM_YidH-like"/>
</dbReference>
<sequence length="131" mass="14415">MTDKDIRALKEQQQKLHHVSEHLANERTILAWIRTSIAVMTFGVAINRFSLFLIEFGQAVPGSGRRMNVHAEQLGIGLVVLGVLLMIGATFHYLHVANTIDNETYRPSRAGIIVTALAVLALGGTSLVWLL</sequence>
<dbReference type="RefSeq" id="WP_085933723.1">
    <property type="nucleotide sequence ID" value="NZ_FUWJ01000002.1"/>
</dbReference>
<evidence type="ECO:0000313" key="8">
    <source>
        <dbReference type="EMBL" id="SJZ71112.1"/>
    </source>
</evidence>
<protein>
    <submittedName>
        <fullName evidence="8">Putative membrane protein</fullName>
    </submittedName>
</protein>
<evidence type="ECO:0000256" key="4">
    <source>
        <dbReference type="ARBA" id="ARBA00022989"/>
    </source>
</evidence>
<name>A0A1T4MVT1_9HYPH</name>
<feature type="transmembrane region" description="Helical" evidence="6">
    <location>
        <begin position="110"/>
        <end position="130"/>
    </location>
</feature>
<gene>
    <name evidence="8" type="ORF">SAMN02745126_01990</name>
</gene>
<evidence type="ECO:0000256" key="5">
    <source>
        <dbReference type="ARBA" id="ARBA00023136"/>
    </source>
</evidence>
<keyword evidence="3 6" id="KW-0812">Transmembrane</keyword>
<proteinExistence type="predicted"/>
<dbReference type="InterPro" id="IPR003807">
    <property type="entry name" value="DUF202"/>
</dbReference>
<evidence type="ECO:0000256" key="2">
    <source>
        <dbReference type="ARBA" id="ARBA00022475"/>
    </source>
</evidence>
<dbReference type="STRING" id="225324.SAMN02745126_01990"/>
<evidence type="ECO:0000259" key="7">
    <source>
        <dbReference type="Pfam" id="PF02656"/>
    </source>
</evidence>
<dbReference type="PANTHER" id="PTHR34187:SF2">
    <property type="entry name" value="DUF202 DOMAIN-CONTAINING PROTEIN"/>
    <property type="match status" value="1"/>
</dbReference>
<evidence type="ECO:0000256" key="6">
    <source>
        <dbReference type="SAM" id="Phobius"/>
    </source>
</evidence>
<reference evidence="9" key="1">
    <citation type="submission" date="2017-02" db="EMBL/GenBank/DDBJ databases">
        <authorList>
            <person name="Varghese N."/>
            <person name="Submissions S."/>
        </authorList>
    </citation>
    <scope>NUCLEOTIDE SEQUENCE [LARGE SCALE GENOMIC DNA]</scope>
    <source>
        <strain evidence="9">ATCC 27094</strain>
    </source>
</reference>
<dbReference type="GO" id="GO:0005886">
    <property type="term" value="C:plasma membrane"/>
    <property type="evidence" value="ECO:0007669"/>
    <property type="project" value="UniProtKB-SubCell"/>
</dbReference>
<comment type="subcellular location">
    <subcellularLocation>
        <location evidence="1">Cell membrane</location>
        <topology evidence="1">Multi-pass membrane protein</topology>
    </subcellularLocation>
</comment>
<feature type="domain" description="DUF202" evidence="7">
    <location>
        <begin position="21"/>
        <end position="97"/>
    </location>
</feature>
<keyword evidence="5 6" id="KW-0472">Membrane</keyword>
<evidence type="ECO:0000256" key="3">
    <source>
        <dbReference type="ARBA" id="ARBA00022692"/>
    </source>
</evidence>
<dbReference type="AlphaFoldDB" id="A0A1T4MVT1"/>
<dbReference type="PANTHER" id="PTHR34187">
    <property type="entry name" value="FGR18P"/>
    <property type="match status" value="1"/>
</dbReference>
<evidence type="ECO:0000313" key="9">
    <source>
        <dbReference type="Proteomes" id="UP000190092"/>
    </source>
</evidence>
<feature type="transmembrane region" description="Helical" evidence="6">
    <location>
        <begin position="74"/>
        <end position="94"/>
    </location>
</feature>
<keyword evidence="4 6" id="KW-1133">Transmembrane helix</keyword>
<dbReference type="EMBL" id="FUWJ01000002">
    <property type="protein sequence ID" value="SJZ71112.1"/>
    <property type="molecule type" value="Genomic_DNA"/>
</dbReference>
<evidence type="ECO:0000256" key="1">
    <source>
        <dbReference type="ARBA" id="ARBA00004651"/>
    </source>
</evidence>
<dbReference type="Proteomes" id="UP000190092">
    <property type="component" value="Unassembled WGS sequence"/>
</dbReference>
<accession>A0A1T4MVT1</accession>
<organism evidence="8 9">
    <name type="scientific">Enhydrobacter aerosaccus</name>
    <dbReference type="NCBI Taxonomy" id="225324"/>
    <lineage>
        <taxon>Bacteria</taxon>
        <taxon>Pseudomonadati</taxon>
        <taxon>Pseudomonadota</taxon>
        <taxon>Alphaproteobacteria</taxon>
        <taxon>Hyphomicrobiales</taxon>
        <taxon>Enhydrobacter</taxon>
    </lineage>
</organism>
<keyword evidence="9" id="KW-1185">Reference proteome</keyword>
<feature type="transmembrane region" description="Helical" evidence="6">
    <location>
        <begin position="29"/>
        <end position="54"/>
    </location>
</feature>
<keyword evidence="2" id="KW-1003">Cell membrane</keyword>